<dbReference type="Pfam" id="PF00884">
    <property type="entry name" value="Sulfatase"/>
    <property type="match status" value="1"/>
</dbReference>
<dbReference type="InterPro" id="IPR017850">
    <property type="entry name" value="Alkaline_phosphatase_core_sf"/>
</dbReference>
<dbReference type="PANTHER" id="PTHR42693">
    <property type="entry name" value="ARYLSULFATASE FAMILY MEMBER"/>
    <property type="match status" value="1"/>
</dbReference>
<comment type="caution">
    <text evidence="7">The sequence shown here is derived from an EMBL/GenBank/DDBJ whole genome shotgun (WGS) entry which is preliminary data.</text>
</comment>
<keyword evidence="4" id="KW-0106">Calcium</keyword>
<keyword evidence="3 7" id="KW-0378">Hydrolase</keyword>
<dbReference type="EMBL" id="WITC01000051">
    <property type="protein sequence ID" value="MQX15705.1"/>
    <property type="molecule type" value="Genomic_DNA"/>
</dbReference>
<dbReference type="OrthoDB" id="9803751at2"/>
<evidence type="ECO:0000259" key="6">
    <source>
        <dbReference type="Pfam" id="PF00884"/>
    </source>
</evidence>
<dbReference type="PANTHER" id="PTHR42693:SF53">
    <property type="entry name" value="ENDO-4-O-SULFATASE"/>
    <property type="match status" value="1"/>
</dbReference>
<dbReference type="GO" id="GO:0046872">
    <property type="term" value="F:metal ion binding"/>
    <property type="evidence" value="ECO:0007669"/>
    <property type="project" value="UniProtKB-KW"/>
</dbReference>
<accession>A0A6N7LFL4</accession>
<protein>
    <submittedName>
        <fullName evidence="7">Sulfatase-like hydrolase/transferase</fullName>
    </submittedName>
</protein>
<keyword evidence="8" id="KW-1185">Reference proteome</keyword>
<dbReference type="GO" id="GO:0016740">
    <property type="term" value="F:transferase activity"/>
    <property type="evidence" value="ECO:0007669"/>
    <property type="project" value="UniProtKB-KW"/>
</dbReference>
<proteinExistence type="inferred from homology"/>
<sequence>MDGHRHPVATAVSLARPGDRVGTAGESQSRPPRNHAVIVEVSIMTPPNILMIMTDQQRRDTLGVYGCDWIPTPNLDRLGDAGAVFEHCTVDNPICTPSRASILTGKPVRGHGVERVHDNLPPDEVLFTERLRREAGYRTALFGKLHVSSRLKEEHERHPHDGFDIYEWCLEPSVAMESRFNGYTAWLRETAPDFLAALQRNGRGELHHPEALHMSKWAADRTIAFIQSMKAERQPFFCLMSLFDPHDPYEDHPSTFRNRINAAKIPDPVVSRTAQPECVVREQQGSYLGRLADFSPEEIRKIRTGYAASIAFLDEQVGRVLSALDDAGLTEDTLVIFLSDHGDQLGDHGLFVKGVALYEPTVGVPLLLRWPGHIAAGTRCSALAQGRDVAATCLAAAGLETQSCSQSEDLVAMTLRNAARRNSAICAYRNSGVNENGTFWDPPMQATMARDQRFKLTLYTSGGSSQRELFDLQTDPWETLNLSGDPAYAAIELMLLNNITSFVQDEAASAPPRATSSIPDATQRLRNKIK</sequence>
<evidence type="ECO:0000256" key="3">
    <source>
        <dbReference type="ARBA" id="ARBA00022801"/>
    </source>
</evidence>
<dbReference type="InterPro" id="IPR024607">
    <property type="entry name" value="Sulfatase_CS"/>
</dbReference>
<evidence type="ECO:0000256" key="5">
    <source>
        <dbReference type="SAM" id="MobiDB-lite"/>
    </source>
</evidence>
<reference evidence="7 8" key="1">
    <citation type="journal article" date="2013" name="Genome Biol.">
        <title>Comparative genomics of the core and accessory genomes of 48 Sinorhizobium strains comprising five genospecies.</title>
        <authorList>
            <person name="Sugawara M."/>
            <person name="Epstein B."/>
            <person name="Badgley B.D."/>
            <person name="Unno T."/>
            <person name="Xu L."/>
            <person name="Reese J."/>
            <person name="Gyaneshwar P."/>
            <person name="Denny R."/>
            <person name="Mudge J."/>
            <person name="Bharti A.K."/>
            <person name="Farmer A.D."/>
            <person name="May G.D."/>
            <person name="Woodward J.E."/>
            <person name="Medigue C."/>
            <person name="Vallenet D."/>
            <person name="Lajus A."/>
            <person name="Rouy Z."/>
            <person name="Martinez-Vaz B."/>
            <person name="Tiffin P."/>
            <person name="Young N.D."/>
            <person name="Sadowsky M.J."/>
        </authorList>
    </citation>
    <scope>NUCLEOTIDE SEQUENCE [LARGE SCALE GENOMIC DNA]</scope>
    <source>
        <strain evidence="7 8">USDA4894</strain>
    </source>
</reference>
<organism evidence="7 8">
    <name type="scientific">Sinorhizobium terangae</name>
    <dbReference type="NCBI Taxonomy" id="110322"/>
    <lineage>
        <taxon>Bacteria</taxon>
        <taxon>Pseudomonadati</taxon>
        <taxon>Pseudomonadota</taxon>
        <taxon>Alphaproteobacteria</taxon>
        <taxon>Hyphomicrobiales</taxon>
        <taxon>Rhizobiaceae</taxon>
        <taxon>Sinorhizobium/Ensifer group</taxon>
        <taxon>Sinorhizobium</taxon>
    </lineage>
</organism>
<evidence type="ECO:0000256" key="4">
    <source>
        <dbReference type="ARBA" id="ARBA00022837"/>
    </source>
</evidence>
<feature type="region of interest" description="Disordered" evidence="5">
    <location>
        <begin position="509"/>
        <end position="530"/>
    </location>
</feature>
<gene>
    <name evidence="7" type="ORF">GHK62_13310</name>
</gene>
<feature type="region of interest" description="Disordered" evidence="5">
    <location>
        <begin position="1"/>
        <end position="32"/>
    </location>
</feature>
<dbReference type="Gene3D" id="3.40.720.10">
    <property type="entry name" value="Alkaline Phosphatase, subunit A"/>
    <property type="match status" value="1"/>
</dbReference>
<dbReference type="GO" id="GO:0004065">
    <property type="term" value="F:arylsulfatase activity"/>
    <property type="evidence" value="ECO:0007669"/>
    <property type="project" value="TreeGrafter"/>
</dbReference>
<dbReference type="PROSITE" id="PS00523">
    <property type="entry name" value="SULFATASE_1"/>
    <property type="match status" value="1"/>
</dbReference>
<dbReference type="AlphaFoldDB" id="A0A6N7LFL4"/>
<dbReference type="InterPro" id="IPR050738">
    <property type="entry name" value="Sulfatase"/>
</dbReference>
<name>A0A6N7LFL4_SINTE</name>
<dbReference type="Proteomes" id="UP000439983">
    <property type="component" value="Unassembled WGS sequence"/>
</dbReference>
<evidence type="ECO:0000256" key="2">
    <source>
        <dbReference type="ARBA" id="ARBA00022723"/>
    </source>
</evidence>
<evidence type="ECO:0000313" key="7">
    <source>
        <dbReference type="EMBL" id="MQX15705.1"/>
    </source>
</evidence>
<keyword evidence="2" id="KW-0479">Metal-binding</keyword>
<dbReference type="InterPro" id="IPR000917">
    <property type="entry name" value="Sulfatase_N"/>
</dbReference>
<evidence type="ECO:0000256" key="1">
    <source>
        <dbReference type="ARBA" id="ARBA00008779"/>
    </source>
</evidence>
<keyword evidence="7" id="KW-0808">Transferase</keyword>
<evidence type="ECO:0000313" key="8">
    <source>
        <dbReference type="Proteomes" id="UP000439983"/>
    </source>
</evidence>
<comment type="similarity">
    <text evidence="1">Belongs to the sulfatase family.</text>
</comment>
<dbReference type="SUPFAM" id="SSF53649">
    <property type="entry name" value="Alkaline phosphatase-like"/>
    <property type="match status" value="1"/>
</dbReference>
<feature type="domain" description="Sulfatase N-terminal" evidence="6">
    <location>
        <begin position="47"/>
        <end position="398"/>
    </location>
</feature>